<reference evidence="3" key="2">
    <citation type="submission" date="2008-12" db="EMBL/GenBank/DDBJ databases">
        <title>Annotation of Streptomyces roseosporus strain NRRL 15998.</title>
        <authorList>
            <consortium name="The Broad Institute Genome Sequencing Platform"/>
            <consortium name="Broad Institute Microbial Sequencing Center"/>
            <person name="Fischbach M."/>
            <person name="Ward D."/>
            <person name="Young S."/>
            <person name="Kodira C.D."/>
            <person name="Zeng Q."/>
            <person name="Koehrsen M."/>
            <person name="Godfrey P."/>
            <person name="Alvarado L."/>
            <person name="Berlin A.M."/>
            <person name="Borenstein D."/>
            <person name="Chen Z."/>
            <person name="Engels R."/>
            <person name="Freedman E."/>
            <person name="Gellesch M."/>
            <person name="Goldberg J."/>
            <person name="Griggs A."/>
            <person name="Gujja S."/>
            <person name="Heiman D.I."/>
            <person name="Hepburn T.A."/>
            <person name="Howarth C."/>
            <person name="Jen D."/>
            <person name="Larson L."/>
            <person name="Lewis B."/>
            <person name="Mehta T."/>
            <person name="Park D."/>
            <person name="Pearson M."/>
            <person name="Roberts A."/>
            <person name="Saif S."/>
            <person name="Shea T.D."/>
            <person name="Shenoy N."/>
            <person name="Sisk P."/>
            <person name="Stolte C."/>
            <person name="Sykes S.N."/>
            <person name="Walk T."/>
            <person name="White J."/>
            <person name="Yandava C."/>
            <person name="Straight P."/>
            <person name="Clardy J."/>
            <person name="Hung D."/>
            <person name="Kolter R."/>
            <person name="Mekalanos J."/>
            <person name="Walker S."/>
            <person name="Walsh C.T."/>
            <person name="Wieland B.L.C."/>
            <person name="Ilzarbe M."/>
            <person name="Galagan J."/>
            <person name="Nusbaum C."/>
            <person name="Birren B."/>
        </authorList>
    </citation>
    <scope>NUCLEOTIDE SEQUENCE [LARGE SCALE GENOMIC DNA]</scope>
    <source>
        <strain evidence="3">NRRL 15998</strain>
    </source>
</reference>
<gene>
    <name evidence="2" type="ORF">SSGG_04200</name>
</gene>
<evidence type="ECO:0000256" key="1">
    <source>
        <dbReference type="SAM" id="MobiDB-lite"/>
    </source>
</evidence>
<organism evidence="2 3">
    <name type="scientific">Streptomyces filamentosus NRRL 15998</name>
    <dbReference type="NCBI Taxonomy" id="457431"/>
    <lineage>
        <taxon>Bacteria</taxon>
        <taxon>Bacillati</taxon>
        <taxon>Actinomycetota</taxon>
        <taxon>Actinomycetes</taxon>
        <taxon>Kitasatosporales</taxon>
        <taxon>Streptomycetaceae</taxon>
        <taxon>Streptomyces</taxon>
    </lineage>
</organism>
<sequence>MGGRAGPGPARAPHRATPGQDRPAQRPQSGRGSVNDRHPPPLPARMRAMLQCTAFTELPEMGARVALMGLEDEPGEATEAPELDAFLLCELGEHEEGVEHAAQLPSVSASGGRDLWMFWTDGDGRRKFRFAELLPCPAVIHRLSVKDGDACVLFDRHPAAHSWDVTDPLADLMAERIREEVRRDRGDGGAEGVRGGRP</sequence>
<protein>
    <submittedName>
        <fullName evidence="2">Predicted protein</fullName>
    </submittedName>
</protein>
<evidence type="ECO:0000313" key="3">
    <source>
        <dbReference type="Proteomes" id="UP000003986"/>
    </source>
</evidence>
<proteinExistence type="predicted"/>
<dbReference type="Proteomes" id="UP000003986">
    <property type="component" value="Unassembled WGS sequence"/>
</dbReference>
<dbReference type="AlphaFoldDB" id="D6AEX8"/>
<evidence type="ECO:0000313" key="2">
    <source>
        <dbReference type="EMBL" id="EFE76833.2"/>
    </source>
</evidence>
<feature type="region of interest" description="Disordered" evidence="1">
    <location>
        <begin position="1"/>
        <end position="43"/>
    </location>
</feature>
<feature type="compositionally biased region" description="Low complexity" evidence="1">
    <location>
        <begin position="7"/>
        <end position="19"/>
    </location>
</feature>
<dbReference type="EMBL" id="DS999644">
    <property type="protein sequence ID" value="EFE76833.2"/>
    <property type="molecule type" value="Genomic_DNA"/>
</dbReference>
<reference evidence="3" key="1">
    <citation type="submission" date="2008-10" db="EMBL/GenBank/DDBJ databases">
        <authorList>
            <person name="Molnar K."/>
        </authorList>
    </citation>
    <scope>NUCLEOTIDE SEQUENCE [LARGE SCALE GENOMIC DNA]</scope>
    <source>
        <strain evidence="3">NRRL 15998</strain>
    </source>
</reference>
<name>D6AEX8_STRFL</name>
<accession>D6AEX8</accession>